<name>A0A0F9W563_9ZZZZ</name>
<proteinExistence type="predicted"/>
<accession>A0A0F9W563</accession>
<comment type="caution">
    <text evidence="1">The sequence shown here is derived from an EMBL/GenBank/DDBJ whole genome shotgun (WGS) entry which is preliminary data.</text>
</comment>
<reference evidence="1" key="1">
    <citation type="journal article" date="2015" name="Nature">
        <title>Complex archaea that bridge the gap between prokaryotes and eukaryotes.</title>
        <authorList>
            <person name="Spang A."/>
            <person name="Saw J.H."/>
            <person name="Jorgensen S.L."/>
            <person name="Zaremba-Niedzwiedzka K."/>
            <person name="Martijn J."/>
            <person name="Lind A.E."/>
            <person name="van Eijk R."/>
            <person name="Schleper C."/>
            <person name="Guy L."/>
            <person name="Ettema T.J."/>
        </authorList>
    </citation>
    <scope>NUCLEOTIDE SEQUENCE</scope>
</reference>
<dbReference type="EMBL" id="LAZR01000349">
    <property type="protein sequence ID" value="KKN73193.1"/>
    <property type="molecule type" value="Genomic_DNA"/>
</dbReference>
<sequence length="93" mass="10602">MTDVALNNITETDLCNWTSEGNRWPLGTIWEKEVPEVVTNEGWIEMRKINISDNALLGIAGKICHGIDEHGRPIPKGTAMSEQVFRNWRRLRA</sequence>
<gene>
    <name evidence="1" type="ORF">LCGC14_0403660</name>
</gene>
<organism evidence="1">
    <name type="scientific">marine sediment metagenome</name>
    <dbReference type="NCBI Taxonomy" id="412755"/>
    <lineage>
        <taxon>unclassified sequences</taxon>
        <taxon>metagenomes</taxon>
        <taxon>ecological metagenomes</taxon>
    </lineage>
</organism>
<protein>
    <submittedName>
        <fullName evidence="1">Uncharacterized protein</fullName>
    </submittedName>
</protein>
<evidence type="ECO:0000313" key="1">
    <source>
        <dbReference type="EMBL" id="KKN73193.1"/>
    </source>
</evidence>
<dbReference type="AlphaFoldDB" id="A0A0F9W563"/>